<keyword evidence="10" id="KW-1185">Reference proteome</keyword>
<evidence type="ECO:0000313" key="10">
    <source>
        <dbReference type="Proteomes" id="UP001057753"/>
    </source>
</evidence>
<dbReference type="GO" id="GO:0005886">
    <property type="term" value="C:plasma membrane"/>
    <property type="evidence" value="ECO:0007669"/>
    <property type="project" value="UniProtKB-SubCell"/>
</dbReference>
<organism evidence="9 10">
    <name type="scientific">Salipaludibacillus agaradhaerens</name>
    <name type="common">Bacillus agaradhaerens</name>
    <dbReference type="NCBI Taxonomy" id="76935"/>
    <lineage>
        <taxon>Bacteria</taxon>
        <taxon>Bacillati</taxon>
        <taxon>Bacillota</taxon>
        <taxon>Bacilli</taxon>
        <taxon>Bacillales</taxon>
        <taxon>Bacillaceae</taxon>
    </lineage>
</organism>
<dbReference type="InterPro" id="IPR026015">
    <property type="entry name" value="ATP_synth_OSCP/delta_N_sf"/>
</dbReference>
<evidence type="ECO:0000256" key="7">
    <source>
        <dbReference type="ARBA" id="ARBA00023310"/>
    </source>
</evidence>
<evidence type="ECO:0000256" key="2">
    <source>
        <dbReference type="ARBA" id="ARBA00022448"/>
    </source>
</evidence>
<dbReference type="AlphaFoldDB" id="A0A9Q4G149"/>
<dbReference type="NCBIfam" id="NF004403">
    <property type="entry name" value="PRK05758.2-4"/>
    <property type="match status" value="1"/>
</dbReference>
<protein>
    <recommendedName>
        <fullName evidence="8">ATP synthase subunit delta</fullName>
    </recommendedName>
    <alternativeName>
        <fullName evidence="8">ATP synthase F(1) sector subunit delta</fullName>
    </alternativeName>
    <alternativeName>
        <fullName evidence="8">F-type ATPase subunit delta</fullName>
        <shortName evidence="8">F-ATPase subunit delta</shortName>
    </alternativeName>
</protein>
<dbReference type="GO" id="GO:0045259">
    <property type="term" value="C:proton-transporting ATP synthase complex"/>
    <property type="evidence" value="ECO:0007669"/>
    <property type="project" value="UniProtKB-KW"/>
</dbReference>
<comment type="function">
    <text evidence="8">F(1)F(0) ATP synthase produces ATP from ADP in the presence of a proton or sodium gradient. F-type ATPases consist of two structural domains, F(1) containing the extramembraneous catalytic core and F(0) containing the membrane proton channel, linked together by a central stalk and a peripheral stalk. During catalysis, ATP synthesis in the catalytic domain of F(1) is coupled via a rotary mechanism of the central stalk subunits to proton translocation.</text>
</comment>
<keyword evidence="8" id="KW-1003">Cell membrane</keyword>
<gene>
    <name evidence="8" type="primary">atpH</name>
    <name evidence="9" type="ORF">HXA33_18770</name>
</gene>
<evidence type="ECO:0000256" key="5">
    <source>
        <dbReference type="ARBA" id="ARBA00023136"/>
    </source>
</evidence>
<comment type="caution">
    <text evidence="9">The sequence shown here is derived from an EMBL/GenBank/DDBJ whole genome shotgun (WGS) entry which is preliminary data.</text>
</comment>
<keyword evidence="7 8" id="KW-0066">ATP synthesis</keyword>
<comment type="function">
    <text evidence="8">This protein is part of the stalk that links CF(0) to CF(1). It either transmits conformational changes from CF(0) to CF(1) or is implicated in proton conduction.</text>
</comment>
<dbReference type="GO" id="GO:0046933">
    <property type="term" value="F:proton-transporting ATP synthase activity, rotational mechanism"/>
    <property type="evidence" value="ECO:0007669"/>
    <property type="project" value="UniProtKB-UniRule"/>
</dbReference>
<evidence type="ECO:0000256" key="6">
    <source>
        <dbReference type="ARBA" id="ARBA00023196"/>
    </source>
</evidence>
<evidence type="ECO:0000313" key="9">
    <source>
        <dbReference type="EMBL" id="MCR6098553.1"/>
    </source>
</evidence>
<dbReference type="PROSITE" id="PS00389">
    <property type="entry name" value="ATPASE_DELTA"/>
    <property type="match status" value="1"/>
</dbReference>
<dbReference type="OrthoDB" id="9802471at2"/>
<name>A0A9Q4G149_SALAG</name>
<dbReference type="SUPFAM" id="SSF47928">
    <property type="entry name" value="N-terminal domain of the delta subunit of the F1F0-ATP synthase"/>
    <property type="match status" value="1"/>
</dbReference>
<proteinExistence type="inferred from homology"/>
<keyword evidence="6 8" id="KW-0139">CF(1)</keyword>
<evidence type="ECO:0000256" key="8">
    <source>
        <dbReference type="HAMAP-Rule" id="MF_01416"/>
    </source>
</evidence>
<evidence type="ECO:0000256" key="3">
    <source>
        <dbReference type="ARBA" id="ARBA00022781"/>
    </source>
</evidence>
<comment type="similarity">
    <text evidence="8">Belongs to the ATPase delta chain family.</text>
</comment>
<keyword evidence="4 8" id="KW-0406">Ion transport</keyword>
<evidence type="ECO:0000256" key="4">
    <source>
        <dbReference type="ARBA" id="ARBA00023065"/>
    </source>
</evidence>
<sequence length="184" mass="20461">MRRHPVGYRYASALLELTQEQGILETAVKELDEVLEVFKDTNLLDEVFKHPKMTDDDKKSILRQAFSDKVSAAVLNLLLLLVDNKRLDVFHAIVDNFKQLANEARGVSEAIVYTAKPLSDQEQEAIANVFAKRAGKAQLILINEVDADIIGGLKVRIGDTVYDGSVANQLARIQSQMILGNVSR</sequence>
<dbReference type="InterPro" id="IPR000711">
    <property type="entry name" value="ATPase_OSCP/dsu"/>
</dbReference>
<reference evidence="9" key="1">
    <citation type="submission" date="2020-06" db="EMBL/GenBank/DDBJ databases">
        <title>Insight into the genomes of haloalkaliphilic bacilli from Kenyan soda lakes.</title>
        <authorList>
            <person name="Mwirichia R."/>
            <person name="Villamizar G.C."/>
            <person name="Poehlein A."/>
            <person name="Mugweru J."/>
            <person name="Kipnyargis A."/>
            <person name="Kiplimo D."/>
            <person name="Orwa P."/>
            <person name="Daniel R."/>
        </authorList>
    </citation>
    <scope>NUCLEOTIDE SEQUENCE</scope>
    <source>
        <strain evidence="9">B1096_S55</strain>
    </source>
</reference>
<dbReference type="Pfam" id="PF00213">
    <property type="entry name" value="OSCP"/>
    <property type="match status" value="1"/>
</dbReference>
<keyword evidence="2 8" id="KW-0813">Transport</keyword>
<dbReference type="EMBL" id="JABXYM010000002">
    <property type="protein sequence ID" value="MCR6098553.1"/>
    <property type="molecule type" value="Genomic_DNA"/>
</dbReference>
<dbReference type="NCBIfam" id="TIGR01145">
    <property type="entry name" value="ATP_synt_delta"/>
    <property type="match status" value="1"/>
</dbReference>
<dbReference type="PANTHER" id="PTHR11910">
    <property type="entry name" value="ATP SYNTHASE DELTA CHAIN"/>
    <property type="match status" value="1"/>
</dbReference>
<dbReference type="HAMAP" id="MF_01416">
    <property type="entry name" value="ATP_synth_delta_bact"/>
    <property type="match status" value="1"/>
</dbReference>
<dbReference type="InterPro" id="IPR020781">
    <property type="entry name" value="ATPase_OSCP/d_CS"/>
</dbReference>
<keyword evidence="5 8" id="KW-0472">Membrane</keyword>
<dbReference type="Proteomes" id="UP001057753">
    <property type="component" value="Unassembled WGS sequence"/>
</dbReference>
<comment type="subcellular location">
    <subcellularLocation>
        <location evidence="8">Cell membrane</location>
        <topology evidence="8">Peripheral membrane protein</topology>
    </subcellularLocation>
    <subcellularLocation>
        <location evidence="1">Membrane</location>
    </subcellularLocation>
</comment>
<dbReference type="Gene3D" id="1.10.520.20">
    <property type="entry name" value="N-terminal domain of the delta subunit of the F1F0-ATP synthase"/>
    <property type="match status" value="1"/>
</dbReference>
<dbReference type="RefSeq" id="WP_078578942.1">
    <property type="nucleotide sequence ID" value="NZ_JABXYM010000002.1"/>
</dbReference>
<accession>A0A9Q4G149</accession>
<evidence type="ECO:0000256" key="1">
    <source>
        <dbReference type="ARBA" id="ARBA00004370"/>
    </source>
</evidence>
<keyword evidence="3 8" id="KW-0375">Hydrogen ion transport</keyword>
<dbReference type="PRINTS" id="PR00125">
    <property type="entry name" value="ATPASEDELTA"/>
</dbReference>